<name>A0A835SRU0_9CHLO</name>
<feature type="transmembrane region" description="Helical" evidence="13">
    <location>
        <begin position="1210"/>
        <end position="1229"/>
    </location>
</feature>
<accession>A0A835SRU0</accession>
<feature type="domain" description="P5B-type ATPase N-terminal" evidence="16">
    <location>
        <begin position="61"/>
        <end position="176"/>
    </location>
</feature>
<evidence type="ECO:0000256" key="13">
    <source>
        <dbReference type="RuleBase" id="RU362082"/>
    </source>
</evidence>
<keyword evidence="5 13" id="KW-0479">Metal-binding</keyword>
<comment type="catalytic activity">
    <reaction evidence="12 13">
        <text>ATP + H2O = ADP + phosphate + H(+)</text>
        <dbReference type="Rhea" id="RHEA:13065"/>
        <dbReference type="ChEBI" id="CHEBI:15377"/>
        <dbReference type="ChEBI" id="CHEBI:15378"/>
        <dbReference type="ChEBI" id="CHEBI:30616"/>
        <dbReference type="ChEBI" id="CHEBI:43474"/>
        <dbReference type="ChEBI" id="CHEBI:456216"/>
    </reaction>
</comment>
<dbReference type="Gene3D" id="2.70.150.10">
    <property type="entry name" value="Calcium-transporting ATPase, cytoplasmic transduction domain A"/>
    <property type="match status" value="1"/>
</dbReference>
<feature type="region of interest" description="Disordered" evidence="14">
    <location>
        <begin position="1"/>
        <end position="38"/>
    </location>
</feature>
<dbReference type="Gene3D" id="3.40.50.1000">
    <property type="entry name" value="HAD superfamily/HAD-like"/>
    <property type="match status" value="2"/>
</dbReference>
<organism evidence="17 18">
    <name type="scientific">Chlamydomonas schloesseri</name>
    <dbReference type="NCBI Taxonomy" id="2026947"/>
    <lineage>
        <taxon>Eukaryota</taxon>
        <taxon>Viridiplantae</taxon>
        <taxon>Chlorophyta</taxon>
        <taxon>core chlorophytes</taxon>
        <taxon>Chlorophyceae</taxon>
        <taxon>CS clade</taxon>
        <taxon>Chlamydomonadales</taxon>
        <taxon>Chlamydomonadaceae</taxon>
        <taxon>Chlamydomonas</taxon>
    </lineage>
</organism>
<evidence type="ECO:0000256" key="8">
    <source>
        <dbReference type="ARBA" id="ARBA00022842"/>
    </source>
</evidence>
<evidence type="ECO:0000256" key="1">
    <source>
        <dbReference type="ARBA" id="ARBA00004141"/>
    </source>
</evidence>
<keyword evidence="6 13" id="KW-0547">Nucleotide-binding</keyword>
<protein>
    <recommendedName>
        <fullName evidence="13">Cation-transporting ATPase</fullName>
        <ecNumber evidence="13">7.2.2.-</ecNumber>
    </recommendedName>
</protein>
<feature type="transmembrane region" description="Helical" evidence="13">
    <location>
        <begin position="457"/>
        <end position="481"/>
    </location>
</feature>
<dbReference type="GO" id="GO:0019829">
    <property type="term" value="F:ATPase-coupled monoatomic cation transmembrane transporter activity"/>
    <property type="evidence" value="ECO:0007669"/>
    <property type="project" value="UniProtKB-UniRule"/>
</dbReference>
<evidence type="ECO:0000256" key="10">
    <source>
        <dbReference type="ARBA" id="ARBA00022989"/>
    </source>
</evidence>
<feature type="region of interest" description="Disordered" evidence="14">
    <location>
        <begin position="626"/>
        <end position="654"/>
    </location>
</feature>
<dbReference type="SUPFAM" id="SSF81653">
    <property type="entry name" value="Calcium ATPase, transduction domain A"/>
    <property type="match status" value="1"/>
</dbReference>
<feature type="compositionally biased region" description="Gly residues" evidence="14">
    <location>
        <begin position="626"/>
        <end position="635"/>
    </location>
</feature>
<dbReference type="InterPro" id="IPR023298">
    <property type="entry name" value="ATPase_P-typ_TM_dom_sf"/>
</dbReference>
<keyword evidence="10 13" id="KW-1133">Transmembrane helix</keyword>
<feature type="domain" description="P-type ATPase A" evidence="15">
    <location>
        <begin position="324"/>
        <end position="437"/>
    </location>
</feature>
<dbReference type="OrthoDB" id="48943at2759"/>
<evidence type="ECO:0000256" key="4">
    <source>
        <dbReference type="ARBA" id="ARBA00022692"/>
    </source>
</evidence>
<feature type="transmembrane region" description="Helical" evidence="13">
    <location>
        <begin position="1182"/>
        <end position="1204"/>
    </location>
</feature>
<dbReference type="PANTHER" id="PTHR45630">
    <property type="entry name" value="CATION-TRANSPORTING ATPASE-RELATED"/>
    <property type="match status" value="1"/>
</dbReference>
<feature type="transmembrane region" description="Helical" evidence="13">
    <location>
        <begin position="1326"/>
        <end position="1345"/>
    </location>
</feature>
<keyword evidence="4 13" id="KW-0812">Transmembrane</keyword>
<dbReference type="GO" id="GO:0005524">
    <property type="term" value="F:ATP binding"/>
    <property type="evidence" value="ECO:0007669"/>
    <property type="project" value="UniProtKB-UniRule"/>
</dbReference>
<evidence type="ECO:0000256" key="12">
    <source>
        <dbReference type="ARBA" id="ARBA00049360"/>
    </source>
</evidence>
<dbReference type="SUPFAM" id="SSF81665">
    <property type="entry name" value="Calcium ATPase, transmembrane domain M"/>
    <property type="match status" value="1"/>
</dbReference>
<dbReference type="GO" id="GO:0046872">
    <property type="term" value="F:metal ion binding"/>
    <property type="evidence" value="ECO:0007669"/>
    <property type="project" value="UniProtKB-UniRule"/>
</dbReference>
<dbReference type="FunFam" id="1.20.1110.10:FF:000023">
    <property type="entry name" value="Cation-transporting ATPase"/>
    <property type="match status" value="1"/>
</dbReference>
<feature type="transmembrane region" description="Helical" evidence="13">
    <location>
        <begin position="1296"/>
        <end position="1314"/>
    </location>
</feature>
<feature type="transmembrane region" description="Helical" evidence="13">
    <location>
        <begin position="265"/>
        <end position="282"/>
    </location>
</feature>
<feature type="transmembrane region" description="Helical" evidence="13">
    <location>
        <begin position="72"/>
        <end position="89"/>
    </location>
</feature>
<evidence type="ECO:0000256" key="6">
    <source>
        <dbReference type="ARBA" id="ARBA00022741"/>
    </source>
</evidence>
<dbReference type="Proteomes" id="UP000613740">
    <property type="component" value="Unassembled WGS sequence"/>
</dbReference>
<gene>
    <name evidence="17" type="ORF">HYH02_014997</name>
</gene>
<proteinExistence type="inferred from homology"/>
<evidence type="ECO:0000259" key="15">
    <source>
        <dbReference type="Pfam" id="PF00122"/>
    </source>
</evidence>
<evidence type="ECO:0000256" key="11">
    <source>
        <dbReference type="ARBA" id="ARBA00023136"/>
    </source>
</evidence>
<dbReference type="InterPro" id="IPR008250">
    <property type="entry name" value="ATPase_P-typ_transduc_dom_A_sf"/>
</dbReference>
<evidence type="ECO:0000256" key="7">
    <source>
        <dbReference type="ARBA" id="ARBA00022840"/>
    </source>
</evidence>
<dbReference type="EMBL" id="JAEHOD010000114">
    <property type="protein sequence ID" value="KAG2425625.1"/>
    <property type="molecule type" value="Genomic_DNA"/>
</dbReference>
<comment type="caution">
    <text evidence="17">The sequence shown here is derived from an EMBL/GenBank/DDBJ whole genome shotgun (WGS) entry which is preliminary data.</text>
</comment>
<dbReference type="Pfam" id="PF00122">
    <property type="entry name" value="E1-E2_ATPase"/>
    <property type="match status" value="1"/>
</dbReference>
<dbReference type="PROSITE" id="PS00154">
    <property type="entry name" value="ATPASE_E1_E2"/>
    <property type="match status" value="1"/>
</dbReference>
<dbReference type="GO" id="GO:0016020">
    <property type="term" value="C:membrane"/>
    <property type="evidence" value="ECO:0007669"/>
    <property type="project" value="UniProtKB-SubCell"/>
</dbReference>
<keyword evidence="11 13" id="KW-0472">Membrane</keyword>
<evidence type="ECO:0000313" key="18">
    <source>
        <dbReference type="Proteomes" id="UP000613740"/>
    </source>
</evidence>
<evidence type="ECO:0000256" key="3">
    <source>
        <dbReference type="ARBA" id="ARBA00022553"/>
    </source>
</evidence>
<evidence type="ECO:0000256" key="14">
    <source>
        <dbReference type="SAM" id="MobiDB-lite"/>
    </source>
</evidence>
<dbReference type="Gene3D" id="3.40.1110.10">
    <property type="entry name" value="Calcium-transporting ATPase, cytoplasmic domain N"/>
    <property type="match status" value="1"/>
</dbReference>
<dbReference type="InterPro" id="IPR036412">
    <property type="entry name" value="HAD-like_sf"/>
</dbReference>
<evidence type="ECO:0000256" key="9">
    <source>
        <dbReference type="ARBA" id="ARBA00022967"/>
    </source>
</evidence>
<feature type="transmembrane region" description="Helical" evidence="13">
    <location>
        <begin position="1250"/>
        <end position="1272"/>
    </location>
</feature>
<dbReference type="SUPFAM" id="SSF56784">
    <property type="entry name" value="HAD-like"/>
    <property type="match status" value="1"/>
</dbReference>
<feature type="transmembrane region" description="Helical" evidence="13">
    <location>
        <begin position="1375"/>
        <end position="1397"/>
    </location>
</feature>
<feature type="compositionally biased region" description="Low complexity" evidence="14">
    <location>
        <begin position="889"/>
        <end position="902"/>
    </location>
</feature>
<dbReference type="InterPro" id="IPR023214">
    <property type="entry name" value="HAD_sf"/>
</dbReference>
<comment type="subcellular location">
    <subcellularLocation>
        <location evidence="1 13">Membrane</location>
        <topology evidence="1 13">Multi-pass membrane protein</topology>
    </subcellularLocation>
</comment>
<evidence type="ECO:0000256" key="2">
    <source>
        <dbReference type="ARBA" id="ARBA00006000"/>
    </source>
</evidence>
<dbReference type="EC" id="7.2.2.-" evidence="13"/>
<evidence type="ECO:0000259" key="16">
    <source>
        <dbReference type="Pfam" id="PF12409"/>
    </source>
</evidence>
<feature type="region of interest" description="Disordered" evidence="14">
    <location>
        <begin position="865"/>
        <end position="909"/>
    </location>
</feature>
<dbReference type="InterPro" id="IPR018303">
    <property type="entry name" value="ATPase_P-typ_P_site"/>
</dbReference>
<keyword evidence="3" id="KW-0597">Phosphoprotein</keyword>
<comment type="similarity">
    <text evidence="2 13">Belongs to the cation transport ATPase (P-type) (TC 3.A.3) family. Type V subfamily.</text>
</comment>
<dbReference type="Pfam" id="PF12409">
    <property type="entry name" value="P5-ATPase"/>
    <property type="match status" value="1"/>
</dbReference>
<feature type="transmembrane region" description="Helical" evidence="13">
    <location>
        <begin position="493"/>
        <end position="514"/>
    </location>
</feature>
<dbReference type="PRINTS" id="PR00119">
    <property type="entry name" value="CATATPASE"/>
</dbReference>
<keyword evidence="7 13" id="KW-0067">ATP-binding</keyword>
<keyword evidence="9 13" id="KW-1278">Translocase</keyword>
<dbReference type="Gene3D" id="1.20.1110.10">
    <property type="entry name" value="Calcium-transporting ATPase, transmembrane domain"/>
    <property type="match status" value="1"/>
</dbReference>
<keyword evidence="18" id="KW-1185">Reference proteome</keyword>
<evidence type="ECO:0000256" key="5">
    <source>
        <dbReference type="ARBA" id="ARBA00022723"/>
    </source>
</evidence>
<dbReference type="SUPFAM" id="SSF81660">
    <property type="entry name" value="Metal cation-transporting ATPase, ATP-binding domain N"/>
    <property type="match status" value="1"/>
</dbReference>
<dbReference type="InterPro" id="IPR047819">
    <property type="entry name" value="P5A-ATPase_N"/>
</dbReference>
<dbReference type="GO" id="GO:0140358">
    <property type="term" value="F:P-type transmembrane transporter activity"/>
    <property type="evidence" value="ECO:0007669"/>
    <property type="project" value="InterPro"/>
</dbReference>
<feature type="compositionally biased region" description="Basic and acidic residues" evidence="14">
    <location>
        <begin position="26"/>
        <end position="38"/>
    </location>
</feature>
<sequence length="1440" mass="151958">MAKGQDPASAATSNGFHSHGSPNGAHPDDGHAAHGAHGEEPHKSFTLLLSGQADDEEIASFEGFHSPWWKMVLYYFVGLMTAGFSFLMCKWSPRVNIFLSLSPCPLRDAQYVRIRLADGRVDLEKVQEVAMAEPQYDSQPTLAADEEEGAGRGGLLDWQVQRTHKLLEYRCTRYFYVDGVAAAAAAVAGGPVPGPGGATFTPVPAMPKGFNEQLRAAAVTLAATGHAAAVEEAQDWDLGERQLRYGTNEMAIPVKSIPMLIFDEMWHPFYVFQYFSILIWIVGDAYYSYAVCIAVITWFSIISAAYEAHQNMKRLAEIAHFECQVDVVRGGEVVRLPSSVLVPGDLVVVAPGTLPCDLVLLRGECILDENMLTGESVPVRKVAYNAVADGLGYQPDKCPGCTLFGGTVVAQARAQRAQKPLAMVCRTRFYSAKGQLLRSILFPREHEESFISDSLRFICVMLAACMGLYIWAAVVLAQVGASPDRIVVRFFDMITIAVPPALPACLTIATVFSIGRLRKKGIYVTSPDRITLAGQLDVICFDKTGTLTEQGLDLQGIVPVVQGRLHNMVGDMSLLPTQLVELLASCHGLARMGESLVGDPLDQKLFMATHWDLIDERPSLDGAYGGAYGGSGGGSPPQTDIDGNVEGPGAGAAEAAQAAAEATGTGGGVQTYVRPPGAVHAYAIVKRFEFSAALQRNLVVVRAPDNSVAVFAKGSPEAIRALADPGSIPADFDQLLGELTREGLRVLALAAGDASTVPETALLGWTQAETEANVGLKLVGLAVMANPLRPDTADVISRLQHASIRTVMVTGDHLRTAVSVAHKCNILPEQRPILLIDAADLPAPAVTTSQPAPLALLAATAPAAAAAQSPEPTPHSTPLPVLRPAHSYGEASGPGPAGEPTPLGDPSIAYPNWNGALLTEEAKAAEEAERRAAAVVGTPYHHGASAVDGSGAGSSSGGGGGGFLGDCSPASQHAHVVVQAQYPGMAAPGGTGDKGVALAVANSGNGHHHQATVTAADAAAAVAGPGLRLSVLDVEGNVTENAGSAAAYGMMARVVTGELECAVTGKGFNWLLASLDAGLLLPVLQRAGVFARMSPDNKRDLMLLLGSGIDGVEGCPHLGLRAGFCGDGANDCGALKAAHVGVSLCEAEASVAAPMTSKAQTIASMITVVAEGRCTLMATYQIFQFIIAYALVQAFETNLMYTYALNLGNYQYLIEDLFFTTVLAALMGFTEPRNKLSRSRPLTRVMSPPLMISTVLQCVVIVVFQLLSLKLLQSQPTYVRFRGGPELHDTVAPENTTTYIVALAQFVVLALVFNKGMPHRSPLWNNLWLVAALVIQTAFVIYSLFSTDAFNLNVQQLVDKTSFNGVMDNEFRWKLFGLLVAMGITAFAAEYTSIGIVKLLNWAQGRGGVVGSVRGTKAGASGTKGSVPSTVPGAIRVPAN</sequence>
<reference evidence="17" key="1">
    <citation type="journal article" date="2020" name="bioRxiv">
        <title>Comparative genomics of Chlamydomonas.</title>
        <authorList>
            <person name="Craig R.J."/>
            <person name="Hasan A.R."/>
            <person name="Ness R.W."/>
            <person name="Keightley P.D."/>
        </authorList>
    </citation>
    <scope>NUCLEOTIDE SEQUENCE</scope>
    <source>
        <strain evidence="17">CCAP 11/173</strain>
    </source>
</reference>
<dbReference type="InterPro" id="IPR006544">
    <property type="entry name" value="P-type_TPase_V"/>
</dbReference>
<dbReference type="PANTHER" id="PTHR45630:SF8">
    <property type="entry name" value="CATION-TRANSPORTING ATPASE"/>
    <property type="match status" value="1"/>
</dbReference>
<dbReference type="InterPro" id="IPR059000">
    <property type="entry name" value="ATPase_P-type_domA"/>
</dbReference>
<feature type="transmembrane region" description="Helical" evidence="13">
    <location>
        <begin position="288"/>
        <end position="306"/>
    </location>
</feature>
<dbReference type="InterPro" id="IPR023299">
    <property type="entry name" value="ATPase_P-typ_cyto_dom_N"/>
</dbReference>
<keyword evidence="8 13" id="KW-0460">Magnesium</keyword>
<evidence type="ECO:0000313" key="17">
    <source>
        <dbReference type="EMBL" id="KAG2425625.1"/>
    </source>
</evidence>